<dbReference type="Pfam" id="PF10646">
    <property type="entry name" value="Germane"/>
    <property type="match status" value="1"/>
</dbReference>
<proteinExistence type="predicted"/>
<feature type="domain" description="GerMN" evidence="3">
    <location>
        <begin position="274"/>
        <end position="359"/>
    </location>
</feature>
<organism evidence="4 5">
    <name type="scientific">Trichococcus palustris</name>
    <dbReference type="NCBI Taxonomy" id="140314"/>
    <lineage>
        <taxon>Bacteria</taxon>
        <taxon>Bacillati</taxon>
        <taxon>Bacillota</taxon>
        <taxon>Bacilli</taxon>
        <taxon>Lactobacillales</taxon>
        <taxon>Carnobacteriaceae</taxon>
        <taxon>Trichococcus</taxon>
    </lineage>
</organism>
<reference evidence="4 5" key="1">
    <citation type="submission" date="2016-02" db="EMBL/GenBank/DDBJ databases">
        <authorList>
            <person name="Wen L."/>
            <person name="He K."/>
            <person name="Yang H."/>
        </authorList>
    </citation>
    <scope>NUCLEOTIDE SEQUENCE [LARGE SCALE GENOMIC DNA]</scope>
    <source>
        <strain evidence="4">Trichococcus palustris</strain>
    </source>
</reference>
<evidence type="ECO:0000256" key="2">
    <source>
        <dbReference type="SAM" id="SignalP"/>
    </source>
</evidence>
<dbReference type="AlphaFoldDB" id="A0A143Z0F5"/>
<dbReference type="SMART" id="SM00909">
    <property type="entry name" value="Germane"/>
    <property type="match status" value="1"/>
</dbReference>
<feature type="chain" id="PRO_5039691035" evidence="2">
    <location>
        <begin position="25"/>
        <end position="377"/>
    </location>
</feature>
<dbReference type="Gene3D" id="2.40.360.20">
    <property type="match status" value="1"/>
</dbReference>
<gene>
    <name evidence="4" type="ORF">Tpal_2498</name>
</gene>
<dbReference type="RefSeq" id="WP_087034011.1">
    <property type="nucleotide sequence ID" value="NZ_FJNE01000009.1"/>
</dbReference>
<evidence type="ECO:0000256" key="1">
    <source>
        <dbReference type="SAM" id="MobiDB-lite"/>
    </source>
</evidence>
<dbReference type="STRING" id="140314.SAMN04488076_1082"/>
<feature type="region of interest" description="Disordered" evidence="1">
    <location>
        <begin position="25"/>
        <end position="56"/>
    </location>
</feature>
<accession>A0A143Z0F5</accession>
<keyword evidence="5" id="KW-1185">Reference proteome</keyword>
<evidence type="ECO:0000313" key="5">
    <source>
        <dbReference type="Proteomes" id="UP000242754"/>
    </source>
</evidence>
<feature type="compositionally biased region" description="Low complexity" evidence="1">
    <location>
        <begin position="28"/>
        <end position="56"/>
    </location>
</feature>
<protein>
    <submittedName>
        <fullName evidence="4">Sporulation and spore germination</fullName>
    </submittedName>
</protein>
<evidence type="ECO:0000313" key="4">
    <source>
        <dbReference type="EMBL" id="CZR00285.1"/>
    </source>
</evidence>
<dbReference type="Proteomes" id="UP000242754">
    <property type="component" value="Unassembled WGS sequence"/>
</dbReference>
<sequence>MKKITSIITISLLFSLLASCRGGATNDSAESSASSASISSSSAMGSSDSSSASASSSDQETVLTVGDFYPFTASVYSSYLGDGNEYASFKVYPQYIEGNRMQITSNNGGTQIVTVLENADGELKEVFSRPETYFRENMLGKTASGEAANQLNILLKEPLAVGNSWTNPNGTTSAITNTAAKVETPLGTFAALEVTTTYETSKTMNYYVKDLGLVKRVSDLGDGMVVSSSLETRTENIPETQMLRVYYPDSNVMGLDATSVELAYATNQITRDVLAAALKNVAAAPGGHVIGPNVTINSLALSDDGRVHVDFSQEFVSEMNAGSSAESLILQGVVNTIGEYYGVQEVYLTVAGKPYESGHILMGEGQYFTVDYSDVNQ</sequence>
<evidence type="ECO:0000259" key="3">
    <source>
        <dbReference type="SMART" id="SM00909"/>
    </source>
</evidence>
<dbReference type="InterPro" id="IPR019606">
    <property type="entry name" value="GerMN"/>
</dbReference>
<keyword evidence="2" id="KW-0732">Signal</keyword>
<name>A0A143Z0F5_9LACT</name>
<feature type="signal peptide" evidence="2">
    <location>
        <begin position="1"/>
        <end position="24"/>
    </location>
</feature>
<dbReference type="EMBL" id="FJNE01000009">
    <property type="protein sequence ID" value="CZR00285.1"/>
    <property type="molecule type" value="Genomic_DNA"/>
</dbReference>
<dbReference type="PROSITE" id="PS51257">
    <property type="entry name" value="PROKAR_LIPOPROTEIN"/>
    <property type="match status" value="1"/>
</dbReference>
<dbReference type="OrthoDB" id="1683231at2"/>